<gene>
    <name evidence="13" type="ORF">H0185_13705</name>
</gene>
<dbReference type="Pfam" id="PF00664">
    <property type="entry name" value="ABC_membrane"/>
    <property type="match status" value="1"/>
</dbReference>
<evidence type="ECO:0000256" key="7">
    <source>
        <dbReference type="ARBA" id="ARBA00022989"/>
    </source>
</evidence>
<dbReference type="InterPro" id="IPR003439">
    <property type="entry name" value="ABC_transporter-like_ATP-bd"/>
</dbReference>
<evidence type="ECO:0000256" key="6">
    <source>
        <dbReference type="ARBA" id="ARBA00022840"/>
    </source>
</evidence>
<dbReference type="CDD" id="cd18555">
    <property type="entry name" value="ABC_6TM_T1SS_like"/>
    <property type="match status" value="1"/>
</dbReference>
<accession>A0ABS7K6L0</accession>
<dbReference type="SMART" id="SM00382">
    <property type="entry name" value="AAA"/>
    <property type="match status" value="1"/>
</dbReference>
<dbReference type="InterPro" id="IPR027417">
    <property type="entry name" value="P-loop_NTPase"/>
</dbReference>
<sequence>MKINVPYIEQMEHSECGLACVTMVLNYYKHHVSLNELRDEFGLPKGGGSFYHLLLMGEKKGLEGKGYNTDAESLKQLPLPLILHWENKHFVVLEGIRGNTFYVVNPASGKRAYKIDEFKQYFSGRVLSLTPSPAFNKKNKSSNFPFFIDIMKKQKKLLLYILLITMILQAIAISIPLLTRWFTDHVLLVEELTSLKTIGIVISAIFILNLLLSGIRGVVIAKIQTKMDSDMMSVFIDKLLHLPYKFFESRSSGDLIFRSNLNTFIRQILSTNTVTFLIDMLLLVTYSSIMFYYSVQMSIIVFTVGAALLMILLIHTRILKNLSDKQVTEQAEVQGYLAENIYGISDVKMLGLESLVFENWKTKFHNQLQTTEKRSIWTSSIHAFSTSVQFILPLFVLWVGAHYLLQGQFSLGTLIAFSTMSTAFIAPIISISSMYTDFINLSSYIQRLMDVIKSKPEQENYLSEGEISGELTVKNLSFSYDSFSGKVLDDISFDVKKGEKVAIVGQSGSGKSTLARILLGLYQPTEGHVYYDGIDLQNYNLKMFRKQIGAVLQESRLFNDTIFENIIMSNIENGMNIEDALKKSEMVDVVNQQPLGIFTKVSEGGANLSGGQRQRLILARALVKKPKMLVLDEATSSLDTLTEKKIDDHLSSLSNTRIIIAHRLSTIQNADKIIVLSEGRVVEVGDHFQLLNKKGLYYQLYHTQESSLEEALS</sequence>
<dbReference type="InterPro" id="IPR011527">
    <property type="entry name" value="ABC1_TM_dom"/>
</dbReference>
<feature type="domain" description="ABC transporter" evidence="10">
    <location>
        <begin position="471"/>
        <end position="703"/>
    </location>
</feature>
<organism evidence="13 14">
    <name type="scientific">Mesobacillus maritimus</name>
    <dbReference type="NCBI Taxonomy" id="1643336"/>
    <lineage>
        <taxon>Bacteria</taxon>
        <taxon>Bacillati</taxon>
        <taxon>Bacillota</taxon>
        <taxon>Bacilli</taxon>
        <taxon>Bacillales</taxon>
        <taxon>Bacillaceae</taxon>
        <taxon>Mesobacillus</taxon>
    </lineage>
</organism>
<dbReference type="PROSITE" id="PS50990">
    <property type="entry name" value="PEPTIDASE_C39"/>
    <property type="match status" value="1"/>
</dbReference>
<dbReference type="Proteomes" id="UP000769780">
    <property type="component" value="Unassembled WGS sequence"/>
</dbReference>
<evidence type="ECO:0000313" key="13">
    <source>
        <dbReference type="EMBL" id="MBY0097855.1"/>
    </source>
</evidence>
<comment type="caution">
    <text evidence="13">The sequence shown here is derived from an EMBL/GenBank/DDBJ whole genome shotgun (WGS) entry which is preliminary data.</text>
</comment>
<dbReference type="PROSITE" id="PS00211">
    <property type="entry name" value="ABC_TRANSPORTER_1"/>
    <property type="match status" value="1"/>
</dbReference>
<feature type="transmembrane region" description="Helical" evidence="9">
    <location>
        <begin position="157"/>
        <end position="178"/>
    </location>
</feature>
<evidence type="ECO:0000256" key="1">
    <source>
        <dbReference type="ARBA" id="ARBA00004651"/>
    </source>
</evidence>
<keyword evidence="5" id="KW-0645">Protease</keyword>
<dbReference type="Gene3D" id="1.20.1560.10">
    <property type="entry name" value="ABC transporter type 1, transmembrane domain"/>
    <property type="match status" value="1"/>
</dbReference>
<keyword evidence="8 9" id="KW-0472">Membrane</keyword>
<feature type="domain" description="Peptidase C39" evidence="12">
    <location>
        <begin position="10"/>
        <end position="129"/>
    </location>
</feature>
<evidence type="ECO:0000259" key="10">
    <source>
        <dbReference type="PROSITE" id="PS50893"/>
    </source>
</evidence>
<feature type="transmembrane region" description="Helical" evidence="9">
    <location>
        <begin position="383"/>
        <end position="405"/>
    </location>
</feature>
<evidence type="ECO:0000256" key="9">
    <source>
        <dbReference type="SAM" id="Phobius"/>
    </source>
</evidence>
<feature type="domain" description="ABC transmembrane type-1" evidence="11">
    <location>
        <begin position="161"/>
        <end position="440"/>
    </location>
</feature>
<evidence type="ECO:0000256" key="4">
    <source>
        <dbReference type="ARBA" id="ARBA00022801"/>
    </source>
</evidence>
<keyword evidence="14" id="KW-1185">Reference proteome</keyword>
<dbReference type="PANTHER" id="PTHR43394">
    <property type="entry name" value="ATP-DEPENDENT PERMEASE MDL1, MITOCHONDRIAL"/>
    <property type="match status" value="1"/>
</dbReference>
<protein>
    <submittedName>
        <fullName evidence="13">Peptidase domain-containing ABC transporter</fullName>
    </submittedName>
</protein>
<dbReference type="InterPro" id="IPR005074">
    <property type="entry name" value="Peptidase_C39"/>
</dbReference>
<dbReference type="Pfam" id="PF00005">
    <property type="entry name" value="ABC_tran"/>
    <property type="match status" value="1"/>
</dbReference>
<dbReference type="PROSITE" id="PS50929">
    <property type="entry name" value="ABC_TM1F"/>
    <property type="match status" value="1"/>
</dbReference>
<dbReference type="EMBL" id="JACWFH010000015">
    <property type="protein sequence ID" value="MBY0097855.1"/>
    <property type="molecule type" value="Genomic_DNA"/>
</dbReference>
<dbReference type="PANTHER" id="PTHR43394:SF1">
    <property type="entry name" value="ATP-BINDING CASSETTE SUB-FAMILY B MEMBER 10, MITOCHONDRIAL"/>
    <property type="match status" value="1"/>
</dbReference>
<name>A0ABS7K6L0_9BACI</name>
<evidence type="ECO:0000313" key="14">
    <source>
        <dbReference type="Proteomes" id="UP000769780"/>
    </source>
</evidence>
<dbReference type="RefSeq" id="WP_221874072.1">
    <property type="nucleotide sequence ID" value="NZ_JACWFH010000015.1"/>
</dbReference>
<keyword evidence="4" id="KW-0378">Hydrolase</keyword>
<dbReference type="InterPro" id="IPR039421">
    <property type="entry name" value="Type_1_exporter"/>
</dbReference>
<dbReference type="PROSITE" id="PS50893">
    <property type="entry name" value="ABC_TRANSPORTER_2"/>
    <property type="match status" value="1"/>
</dbReference>
<dbReference type="Gene3D" id="3.90.70.10">
    <property type="entry name" value="Cysteine proteinases"/>
    <property type="match status" value="1"/>
</dbReference>
<dbReference type="Pfam" id="PF03412">
    <property type="entry name" value="Peptidase_C39"/>
    <property type="match status" value="1"/>
</dbReference>
<reference evidence="13 14" key="1">
    <citation type="submission" date="2020-07" db="EMBL/GenBank/DDBJ databases">
        <title>Fungal Genomes of the International Space Station.</title>
        <authorList>
            <person name="Seuylemezian A."/>
            <person name="Singh N.K."/>
            <person name="Wood J."/>
            <person name="Venkateswaran K."/>
        </authorList>
    </citation>
    <scope>NUCLEOTIDE SEQUENCE [LARGE SCALE GENOMIC DNA]</scope>
    <source>
        <strain evidence="13 14">PL-B2</strain>
    </source>
</reference>
<dbReference type="SUPFAM" id="SSF90123">
    <property type="entry name" value="ABC transporter transmembrane region"/>
    <property type="match status" value="1"/>
</dbReference>
<evidence type="ECO:0000256" key="3">
    <source>
        <dbReference type="ARBA" id="ARBA00022741"/>
    </source>
</evidence>
<keyword evidence="6" id="KW-0067">ATP-binding</keyword>
<evidence type="ECO:0000256" key="8">
    <source>
        <dbReference type="ARBA" id="ARBA00023136"/>
    </source>
</evidence>
<feature type="transmembrane region" description="Helical" evidence="9">
    <location>
        <begin position="411"/>
        <end position="431"/>
    </location>
</feature>
<keyword evidence="2 9" id="KW-0812">Transmembrane</keyword>
<keyword evidence="7 9" id="KW-1133">Transmembrane helix</keyword>
<keyword evidence="3" id="KW-0547">Nucleotide-binding</keyword>
<proteinExistence type="predicted"/>
<dbReference type="CDD" id="cd02425">
    <property type="entry name" value="Peptidase_C39F"/>
    <property type="match status" value="1"/>
</dbReference>
<evidence type="ECO:0000256" key="2">
    <source>
        <dbReference type="ARBA" id="ARBA00022692"/>
    </source>
</evidence>
<dbReference type="Gene3D" id="3.40.50.300">
    <property type="entry name" value="P-loop containing nucleotide triphosphate hydrolases"/>
    <property type="match status" value="1"/>
</dbReference>
<dbReference type="InterPro" id="IPR017871">
    <property type="entry name" value="ABC_transporter-like_CS"/>
</dbReference>
<evidence type="ECO:0000256" key="5">
    <source>
        <dbReference type="ARBA" id="ARBA00022807"/>
    </source>
</evidence>
<dbReference type="InterPro" id="IPR036640">
    <property type="entry name" value="ABC1_TM_sf"/>
</dbReference>
<evidence type="ECO:0000259" key="11">
    <source>
        <dbReference type="PROSITE" id="PS50929"/>
    </source>
</evidence>
<evidence type="ECO:0000259" key="12">
    <source>
        <dbReference type="PROSITE" id="PS50990"/>
    </source>
</evidence>
<feature type="transmembrane region" description="Helical" evidence="9">
    <location>
        <begin position="198"/>
        <end position="219"/>
    </location>
</feature>
<comment type="subcellular location">
    <subcellularLocation>
        <location evidence="1">Cell membrane</location>
        <topology evidence="1">Multi-pass membrane protein</topology>
    </subcellularLocation>
</comment>
<dbReference type="InterPro" id="IPR003593">
    <property type="entry name" value="AAA+_ATPase"/>
</dbReference>
<keyword evidence="5" id="KW-0788">Thiol protease</keyword>
<feature type="transmembrane region" description="Helical" evidence="9">
    <location>
        <begin position="274"/>
        <end position="293"/>
    </location>
</feature>
<feature type="transmembrane region" description="Helical" evidence="9">
    <location>
        <begin position="299"/>
        <end position="319"/>
    </location>
</feature>
<dbReference type="InterPro" id="IPR033839">
    <property type="entry name" value="Lacticin_481_peptidase"/>
</dbReference>
<dbReference type="SUPFAM" id="SSF52540">
    <property type="entry name" value="P-loop containing nucleoside triphosphate hydrolases"/>
    <property type="match status" value="1"/>
</dbReference>